<dbReference type="GO" id="GO:0071555">
    <property type="term" value="P:cell wall organization"/>
    <property type="evidence" value="ECO:0007669"/>
    <property type="project" value="UniProtKB-KW"/>
</dbReference>
<dbReference type="InterPro" id="IPR017853">
    <property type="entry name" value="GH"/>
</dbReference>
<dbReference type="PANTHER" id="PTHR31297:SF41">
    <property type="entry name" value="ENDOGLUCANASE, PUTATIVE (AFU_ORTHOLOGUE AFUA_5G01830)-RELATED"/>
    <property type="match status" value="1"/>
</dbReference>
<dbReference type="GO" id="GO:0005576">
    <property type="term" value="C:extracellular region"/>
    <property type="evidence" value="ECO:0007669"/>
    <property type="project" value="TreeGrafter"/>
</dbReference>
<keyword evidence="4" id="KW-0136">Cellulose degradation</keyword>
<dbReference type="PIRSF" id="PIRSF001043">
    <property type="entry name" value="Endoglucanase_B"/>
    <property type="match status" value="1"/>
</dbReference>
<dbReference type="EMBL" id="MU006122">
    <property type="protein sequence ID" value="KAF2834253.1"/>
    <property type="molecule type" value="Genomic_DNA"/>
</dbReference>
<keyword evidence="5" id="KW-0119">Carbohydrate metabolism</keyword>
<dbReference type="GO" id="GO:0008422">
    <property type="term" value="F:beta-glucosidase activity"/>
    <property type="evidence" value="ECO:0007669"/>
    <property type="project" value="TreeGrafter"/>
</dbReference>
<keyword evidence="2 10" id="KW-0732">Signal</keyword>
<name>A0A9P4VKA4_9PEZI</name>
<evidence type="ECO:0000259" key="11">
    <source>
        <dbReference type="Pfam" id="PF00150"/>
    </source>
</evidence>
<dbReference type="GO" id="GO:0030245">
    <property type="term" value="P:cellulose catabolic process"/>
    <property type="evidence" value="ECO:0007669"/>
    <property type="project" value="UniProtKB-KW"/>
</dbReference>
<dbReference type="InterPro" id="IPR014756">
    <property type="entry name" value="Ig_E-set"/>
</dbReference>
<keyword evidence="14" id="KW-1185">Reference proteome</keyword>
<dbReference type="FunFam" id="3.20.20.80:FF:000152">
    <property type="entry name" value="Extracellular endoglucanase"/>
    <property type="match status" value="1"/>
</dbReference>
<evidence type="ECO:0000256" key="6">
    <source>
        <dbReference type="ARBA" id="ARBA00023295"/>
    </source>
</evidence>
<keyword evidence="3 9" id="KW-0378">Hydrolase</keyword>
<dbReference type="Proteomes" id="UP000799429">
    <property type="component" value="Unassembled WGS sequence"/>
</dbReference>
<evidence type="ECO:0000256" key="2">
    <source>
        <dbReference type="ARBA" id="ARBA00022729"/>
    </source>
</evidence>
<dbReference type="AlphaFoldDB" id="A0A9P4VKA4"/>
<feature type="domain" description="Carbohydrate binding X2" evidence="12">
    <location>
        <begin position="389"/>
        <end position="480"/>
    </location>
</feature>
<evidence type="ECO:0000256" key="8">
    <source>
        <dbReference type="ARBA" id="ARBA00023326"/>
    </source>
</evidence>
<gene>
    <name evidence="13" type="ORF">M501DRAFT_990427</name>
</gene>
<dbReference type="InterPro" id="IPR050386">
    <property type="entry name" value="Glycosyl_hydrolase_5"/>
</dbReference>
<feature type="domain" description="Glycoside hydrolase family 5" evidence="11">
    <location>
        <begin position="75"/>
        <end position="346"/>
    </location>
</feature>
<evidence type="ECO:0000256" key="5">
    <source>
        <dbReference type="ARBA" id="ARBA00023277"/>
    </source>
</evidence>
<evidence type="ECO:0000259" key="12">
    <source>
        <dbReference type="Pfam" id="PF03442"/>
    </source>
</evidence>
<dbReference type="InterPro" id="IPR005102">
    <property type="entry name" value="Carbo-bd_X2"/>
</dbReference>
<organism evidence="13 14">
    <name type="scientific">Patellaria atrata CBS 101060</name>
    <dbReference type="NCBI Taxonomy" id="1346257"/>
    <lineage>
        <taxon>Eukaryota</taxon>
        <taxon>Fungi</taxon>
        <taxon>Dikarya</taxon>
        <taxon>Ascomycota</taxon>
        <taxon>Pezizomycotina</taxon>
        <taxon>Dothideomycetes</taxon>
        <taxon>Dothideomycetes incertae sedis</taxon>
        <taxon>Patellariales</taxon>
        <taxon>Patellariaceae</taxon>
        <taxon>Patellaria</taxon>
    </lineage>
</organism>
<dbReference type="OrthoDB" id="412536at2759"/>
<comment type="caution">
    <text evidence="13">The sequence shown here is derived from an EMBL/GenBank/DDBJ whole genome shotgun (WGS) entry which is preliminary data.</text>
</comment>
<feature type="signal peptide" evidence="10">
    <location>
        <begin position="1"/>
        <end position="19"/>
    </location>
</feature>
<reference evidence="13" key="1">
    <citation type="journal article" date="2020" name="Stud. Mycol.">
        <title>101 Dothideomycetes genomes: a test case for predicting lifestyles and emergence of pathogens.</title>
        <authorList>
            <person name="Haridas S."/>
            <person name="Albert R."/>
            <person name="Binder M."/>
            <person name="Bloem J."/>
            <person name="Labutti K."/>
            <person name="Salamov A."/>
            <person name="Andreopoulos B."/>
            <person name="Baker S."/>
            <person name="Barry K."/>
            <person name="Bills G."/>
            <person name="Bluhm B."/>
            <person name="Cannon C."/>
            <person name="Castanera R."/>
            <person name="Culley D."/>
            <person name="Daum C."/>
            <person name="Ezra D."/>
            <person name="Gonzalez J."/>
            <person name="Henrissat B."/>
            <person name="Kuo A."/>
            <person name="Liang C."/>
            <person name="Lipzen A."/>
            <person name="Lutzoni F."/>
            <person name="Magnuson J."/>
            <person name="Mondo S."/>
            <person name="Nolan M."/>
            <person name="Ohm R."/>
            <person name="Pangilinan J."/>
            <person name="Park H.-J."/>
            <person name="Ramirez L."/>
            <person name="Alfaro M."/>
            <person name="Sun H."/>
            <person name="Tritt A."/>
            <person name="Yoshinaga Y."/>
            <person name="Zwiers L.-H."/>
            <person name="Turgeon B."/>
            <person name="Goodwin S."/>
            <person name="Spatafora J."/>
            <person name="Crous P."/>
            <person name="Grigoriev I."/>
        </authorList>
    </citation>
    <scope>NUCLEOTIDE SEQUENCE</scope>
    <source>
        <strain evidence="13">CBS 101060</strain>
    </source>
</reference>
<dbReference type="SUPFAM" id="SSF51445">
    <property type="entry name" value="(Trans)glycosidases"/>
    <property type="match status" value="1"/>
</dbReference>
<dbReference type="SUPFAM" id="SSF81296">
    <property type="entry name" value="E set domains"/>
    <property type="match status" value="1"/>
</dbReference>
<feature type="chain" id="PRO_5040435046" evidence="10">
    <location>
        <begin position="20"/>
        <end position="594"/>
    </location>
</feature>
<evidence type="ECO:0000256" key="4">
    <source>
        <dbReference type="ARBA" id="ARBA00023001"/>
    </source>
</evidence>
<dbReference type="PANTHER" id="PTHR31297">
    <property type="entry name" value="GLUCAN ENDO-1,6-BETA-GLUCOSIDASE B"/>
    <property type="match status" value="1"/>
</dbReference>
<dbReference type="InterPro" id="IPR001547">
    <property type="entry name" value="Glyco_hydro_5"/>
</dbReference>
<evidence type="ECO:0000256" key="10">
    <source>
        <dbReference type="SAM" id="SignalP"/>
    </source>
</evidence>
<proteinExistence type="inferred from homology"/>
<accession>A0A9P4VKA4</accession>
<comment type="similarity">
    <text evidence="1 9">Belongs to the glycosyl hydrolase 5 (cellulase A) family.</text>
</comment>
<sequence>MRGISLFVLAPFFIGFSSSQPHEVYPRARGTTGVLQRQIVNSTECPGTFEHVSAEDYVAASDPGWNLGNTLDAIQTEGDWNNPKVESVTFEDARAAGFSSVRIPVTWAYHFITDGPTWTVDPDWLQRVSDVIDMALSYGFYVITNVHHDSWNWYDFSKPDADVQMIEEKFYRLWYQIGVKLACKSSKVAFEPINEPPGSTSEHAAQQNRMNEIFLKAIQDAGGFNAQRVVTLVGLGEDTIKTSQWFKPPMNISNPWALQYHYYSPYDFIFGAWGKTIWGSEADITALESDIANVRNNFTQVPLIIGEWSASPIHTETAARWKFYDHFIRLAKKYNTSTMLWDNGADQLDRTVHIWRDPVAIDVLMSAQKGEVNSLPDSTKDAAAESQFSSAFLFHHAGTMPTDQKLPFVFNGNTLDKVTAGSIVLEKDWDYFVASDSITFKSNFVSNFVRPSWNNFTSSIGIAGGIVLSFSQGADICLRIVQWDTPTLLETTSMVDASEDLYIPISWKGLSKPAAVRAMKSDGGILVDDWTQWLGPLQRGRLTFDSHYNWDSAHLILRRSLLESVVNSGQNVTITVEGFPRVPGNEANYTLTVV</sequence>
<dbReference type="Gene3D" id="2.60.40.10">
    <property type="entry name" value="Immunoglobulins"/>
    <property type="match status" value="1"/>
</dbReference>
<keyword evidence="7" id="KW-0961">Cell wall biogenesis/degradation</keyword>
<dbReference type="InterPro" id="IPR013783">
    <property type="entry name" value="Ig-like_fold"/>
</dbReference>
<evidence type="ECO:0000256" key="1">
    <source>
        <dbReference type="ARBA" id="ARBA00005641"/>
    </source>
</evidence>
<dbReference type="Pfam" id="PF03442">
    <property type="entry name" value="CBM_X2"/>
    <property type="match status" value="1"/>
</dbReference>
<keyword evidence="8" id="KW-0624">Polysaccharide degradation</keyword>
<dbReference type="InterPro" id="IPR016282">
    <property type="entry name" value="Glyco_hydro_5_endoGlcnase_B"/>
</dbReference>
<evidence type="ECO:0000256" key="9">
    <source>
        <dbReference type="RuleBase" id="RU361153"/>
    </source>
</evidence>
<protein>
    <submittedName>
        <fullName evidence="13">Glycoside hydrolase family 5 protein</fullName>
    </submittedName>
</protein>
<keyword evidence="6 9" id="KW-0326">Glycosidase</keyword>
<evidence type="ECO:0000313" key="14">
    <source>
        <dbReference type="Proteomes" id="UP000799429"/>
    </source>
</evidence>
<dbReference type="Pfam" id="PF00150">
    <property type="entry name" value="Cellulase"/>
    <property type="match status" value="1"/>
</dbReference>
<dbReference type="GO" id="GO:0009986">
    <property type="term" value="C:cell surface"/>
    <property type="evidence" value="ECO:0007669"/>
    <property type="project" value="TreeGrafter"/>
</dbReference>
<dbReference type="Gene3D" id="3.20.20.80">
    <property type="entry name" value="Glycosidases"/>
    <property type="match status" value="1"/>
</dbReference>
<evidence type="ECO:0000256" key="3">
    <source>
        <dbReference type="ARBA" id="ARBA00022801"/>
    </source>
</evidence>
<evidence type="ECO:0000313" key="13">
    <source>
        <dbReference type="EMBL" id="KAF2834253.1"/>
    </source>
</evidence>
<evidence type="ECO:0000256" key="7">
    <source>
        <dbReference type="ARBA" id="ARBA00023316"/>
    </source>
</evidence>